<dbReference type="AlphaFoldDB" id="A0A1H4CWE8"/>
<feature type="region of interest" description="Disordered" evidence="1">
    <location>
        <begin position="501"/>
        <end position="678"/>
    </location>
</feature>
<gene>
    <name evidence="3" type="ORF">SAMN02910418_02064</name>
</gene>
<dbReference type="SMART" id="SM00507">
    <property type="entry name" value="HNHc"/>
    <property type="match status" value="1"/>
</dbReference>
<dbReference type="Pfam" id="PF01844">
    <property type="entry name" value="HNH"/>
    <property type="match status" value="1"/>
</dbReference>
<dbReference type="EMBL" id="FNQV01000014">
    <property type="protein sequence ID" value="SEA64599.1"/>
    <property type="molecule type" value="Genomic_DNA"/>
</dbReference>
<protein>
    <recommendedName>
        <fullName evidence="2">HNH nuclease domain-containing protein</fullName>
    </recommendedName>
</protein>
<name>A0A1H4CWE8_9ACTO</name>
<dbReference type="GO" id="GO:0003676">
    <property type="term" value="F:nucleic acid binding"/>
    <property type="evidence" value="ECO:0007669"/>
    <property type="project" value="InterPro"/>
</dbReference>
<dbReference type="GO" id="GO:0004519">
    <property type="term" value="F:endonuclease activity"/>
    <property type="evidence" value="ECO:0007669"/>
    <property type="project" value="InterPro"/>
</dbReference>
<sequence length="678" mass="72305">MLAYMSAVAPITYAEFTAARELLARAASAGIAMQSKQTKLALTREILALERSVATAKLRILAAADAAKAARSEGHDVADVLAEFEHLPTRECEGIVLGAHRSMRHPELLEAYRSGRISRANRVTAEFTIDHLRPLIADATELASIQTALIADAQRLTPTYFQRHAEALKHRYDGEAAKRSKAERAKRARAAHERRGVRMSQHGPAFRLGLDHTAAAGDIITEALGRRARTRRAARLNARAPGAAVPLRQRLADALLELCREDNARYPSARELLSDPNPNATSEATGPHPATAGTRPAADGPHPAAASATADLPEHPSPRQLRAFVQARYRGQFDLGRTKRLADERLRTIVNARDGGCVYPGCTTHAALCEIAHITSWRDGGPTDLTNLATLCPHHHWITEHPVGDPERYSITVSADGLPAIIPPIRVDARQRPIFHERFGPTSSPAPSPKHSSHSGSPSRAGHADPTSAALADRTELALIGRAELAERAERAAEGALRALERREASSSHRHTTHRDPGPTQPLGHEPAPTQPLRHAPEPTQAPDMTQAPGPAPAQSPIPDSSPPRSSSRSSIPSRRGEFTSAPRNSAPAGPAREHIPHANPPAGQSPPANPPPTHAPARPPPSPAISSSTPSHQMLATPPPEAAPPTQAAPLLQAASPPEVVPPPQAAPQLAPRCSPP</sequence>
<feature type="compositionally biased region" description="Low complexity" evidence="1">
    <location>
        <begin position="563"/>
        <end position="574"/>
    </location>
</feature>
<organism evidence="3 4">
    <name type="scientific">Bowdeniella nasicola</name>
    <dbReference type="NCBI Taxonomy" id="208480"/>
    <lineage>
        <taxon>Bacteria</taxon>
        <taxon>Bacillati</taxon>
        <taxon>Actinomycetota</taxon>
        <taxon>Actinomycetes</taxon>
        <taxon>Actinomycetales</taxon>
        <taxon>Actinomycetaceae</taxon>
        <taxon>Bowdeniella</taxon>
    </lineage>
</organism>
<evidence type="ECO:0000256" key="1">
    <source>
        <dbReference type="SAM" id="MobiDB-lite"/>
    </source>
</evidence>
<accession>A0A1H4CWE8</accession>
<feature type="compositionally biased region" description="Pro residues" evidence="1">
    <location>
        <begin position="550"/>
        <end position="562"/>
    </location>
</feature>
<dbReference type="InterPro" id="IPR003615">
    <property type="entry name" value="HNH_nuc"/>
</dbReference>
<dbReference type="GO" id="GO:0008270">
    <property type="term" value="F:zinc ion binding"/>
    <property type="evidence" value="ECO:0007669"/>
    <property type="project" value="InterPro"/>
</dbReference>
<proteinExistence type="predicted"/>
<keyword evidence="4" id="KW-1185">Reference proteome</keyword>
<evidence type="ECO:0000259" key="2">
    <source>
        <dbReference type="SMART" id="SM00507"/>
    </source>
</evidence>
<feature type="region of interest" description="Disordered" evidence="1">
    <location>
        <begin position="269"/>
        <end position="316"/>
    </location>
</feature>
<feature type="region of interest" description="Disordered" evidence="1">
    <location>
        <begin position="437"/>
        <end position="469"/>
    </location>
</feature>
<dbReference type="CDD" id="cd00085">
    <property type="entry name" value="HNHc"/>
    <property type="match status" value="1"/>
</dbReference>
<feature type="compositionally biased region" description="Low complexity" evidence="1">
    <location>
        <begin position="296"/>
        <end position="311"/>
    </location>
</feature>
<dbReference type="InterPro" id="IPR002711">
    <property type="entry name" value="HNH"/>
</dbReference>
<feature type="compositionally biased region" description="Low complexity" evidence="1">
    <location>
        <begin position="668"/>
        <end position="678"/>
    </location>
</feature>
<evidence type="ECO:0000313" key="3">
    <source>
        <dbReference type="EMBL" id="SEA64599.1"/>
    </source>
</evidence>
<feature type="compositionally biased region" description="Low complexity" evidence="1">
    <location>
        <begin position="645"/>
        <end position="659"/>
    </location>
</feature>
<feature type="compositionally biased region" description="Pro residues" evidence="1">
    <location>
        <begin position="604"/>
        <end position="624"/>
    </location>
</feature>
<feature type="domain" description="HNH nuclease" evidence="2">
    <location>
        <begin position="345"/>
        <end position="397"/>
    </location>
</feature>
<evidence type="ECO:0000313" key="4">
    <source>
        <dbReference type="Proteomes" id="UP000199288"/>
    </source>
</evidence>
<dbReference type="Gene3D" id="1.10.30.50">
    <property type="match status" value="1"/>
</dbReference>
<reference evidence="4" key="1">
    <citation type="submission" date="2016-10" db="EMBL/GenBank/DDBJ databases">
        <authorList>
            <person name="Varghese N."/>
            <person name="Submissions S."/>
        </authorList>
    </citation>
    <scope>NUCLEOTIDE SEQUENCE [LARGE SCALE GENOMIC DNA]</scope>
    <source>
        <strain evidence="4">KPR-1</strain>
    </source>
</reference>
<dbReference type="Proteomes" id="UP000199288">
    <property type="component" value="Unassembled WGS sequence"/>
</dbReference>